<name>A0AAD3WWR9_PHODD</name>
<proteinExistence type="predicted"/>
<evidence type="ECO:0000313" key="1">
    <source>
        <dbReference type="EMBL" id="KAB1182437.1"/>
    </source>
</evidence>
<sequence>MKYIYIYIFILLSPCLTYSKILPHAFNVSTNIDTSLFYSEKLVITGKDGLLPIEKGELFINKNGTFISSYLILEAHKSVDDIIESDRYDGETLWTLTNVDTYIDSEFYNLDLIVKINGNVFQIGKKYKDDDSRITLQVENKEKVDKLKAGQQITSILTVLLEASM</sequence>
<dbReference type="Proteomes" id="UP000480943">
    <property type="component" value="Unassembled WGS sequence"/>
</dbReference>
<dbReference type="RefSeq" id="WP_151182603.1">
    <property type="nucleotide sequence ID" value="NZ_VZUQ01000044.1"/>
</dbReference>
<protein>
    <submittedName>
        <fullName evidence="1">Uncharacterized protein</fullName>
    </submittedName>
</protein>
<dbReference type="AlphaFoldDB" id="A0AAD3WWR9"/>
<reference evidence="1 2" key="1">
    <citation type="submission" date="2019-09" db="EMBL/GenBank/DDBJ databases">
        <title>Photobacterium damselae subsp. damselae CDC-2227-81, a human clinical isolate.</title>
        <authorList>
            <person name="Osorio C.R."/>
        </authorList>
    </citation>
    <scope>NUCLEOTIDE SEQUENCE [LARGE SCALE GENOMIC DNA]</scope>
    <source>
        <strain evidence="1 2">CDC-2227-81</strain>
    </source>
</reference>
<organism evidence="1 2">
    <name type="scientific">Photobacterium damselae subsp. damselae</name>
    <name type="common">Listonella damsela</name>
    <dbReference type="NCBI Taxonomy" id="85581"/>
    <lineage>
        <taxon>Bacteria</taxon>
        <taxon>Pseudomonadati</taxon>
        <taxon>Pseudomonadota</taxon>
        <taxon>Gammaproteobacteria</taxon>
        <taxon>Vibrionales</taxon>
        <taxon>Vibrionaceae</taxon>
        <taxon>Photobacterium</taxon>
    </lineage>
</organism>
<dbReference type="EMBL" id="VZUQ01000044">
    <property type="protein sequence ID" value="KAB1182437.1"/>
    <property type="molecule type" value="Genomic_DNA"/>
</dbReference>
<comment type="caution">
    <text evidence="1">The sequence shown here is derived from an EMBL/GenBank/DDBJ whole genome shotgun (WGS) entry which is preliminary data.</text>
</comment>
<accession>A0AAD3WWR9</accession>
<gene>
    <name evidence="1" type="ORF">F6450_06905</name>
</gene>
<evidence type="ECO:0000313" key="2">
    <source>
        <dbReference type="Proteomes" id="UP000480943"/>
    </source>
</evidence>